<dbReference type="RefSeq" id="WP_406830447.1">
    <property type="nucleotide sequence ID" value="NZ_CP157483.1"/>
</dbReference>
<proteinExistence type="predicted"/>
<evidence type="ECO:0000259" key="1">
    <source>
        <dbReference type="Pfam" id="PF18726"/>
    </source>
</evidence>
<reference evidence="2" key="1">
    <citation type="submission" date="2024-05" db="EMBL/GenBank/DDBJ databases">
        <authorList>
            <person name="Kim S."/>
            <person name="Heo J."/>
            <person name="Choi H."/>
            <person name="Choi Y."/>
            <person name="Kwon S.-W."/>
            <person name="Kim Y."/>
        </authorList>
    </citation>
    <scope>NUCLEOTIDE SEQUENCE</scope>
    <source>
        <strain evidence="2">KACC 23699</strain>
    </source>
</reference>
<accession>A0AAU7JRH2</accession>
<dbReference type="AlphaFoldDB" id="A0AAU7JRH2"/>
<dbReference type="InterPro" id="IPR040891">
    <property type="entry name" value="HEPN_SAV_6107"/>
</dbReference>
<evidence type="ECO:0000313" key="2">
    <source>
        <dbReference type="EMBL" id="XBO43021.1"/>
    </source>
</evidence>
<gene>
    <name evidence="2" type="ORF">ABEG17_15835</name>
</gene>
<sequence length="162" mass="17077">MTTTAAATTTTTTAATTTGAVRSAGASLDLLDRSRHSLLEACQSREVSQRYLQAQLGALRAAAAIVAARATPDGHCGPRSLWELLPTVAPELAEWAEFFELVAARRSQAHSAREADDLIRQSEVFLDLVCRSLGLPVHPGGHDEVLVPTALVGDLAPTRAAP</sequence>
<feature type="domain" description="SAV-6107-like HEPN" evidence="1">
    <location>
        <begin position="41"/>
        <end position="129"/>
    </location>
</feature>
<protein>
    <submittedName>
        <fullName evidence="2">SAV_6107 family HEPN domain-containing protein</fullName>
    </submittedName>
</protein>
<dbReference type="EMBL" id="CP157483">
    <property type="protein sequence ID" value="XBO43021.1"/>
    <property type="molecule type" value="Genomic_DNA"/>
</dbReference>
<dbReference type="Pfam" id="PF18726">
    <property type="entry name" value="HEPN_SAV_6107"/>
    <property type="match status" value="1"/>
</dbReference>
<organism evidence="2">
    <name type="scientific">Pedococcus sp. KACC 23699</name>
    <dbReference type="NCBI Taxonomy" id="3149228"/>
    <lineage>
        <taxon>Bacteria</taxon>
        <taxon>Bacillati</taxon>
        <taxon>Actinomycetota</taxon>
        <taxon>Actinomycetes</taxon>
        <taxon>Micrococcales</taxon>
        <taxon>Intrasporangiaceae</taxon>
        <taxon>Pedococcus</taxon>
    </lineage>
</organism>
<name>A0AAU7JRH2_9MICO</name>